<dbReference type="GO" id="GO:0032259">
    <property type="term" value="P:methylation"/>
    <property type="evidence" value="ECO:0007669"/>
    <property type="project" value="UniProtKB-KW"/>
</dbReference>
<keyword evidence="2" id="KW-0489">Methyltransferase</keyword>
<dbReference type="Proteomes" id="UP000199663">
    <property type="component" value="Unassembled WGS sequence"/>
</dbReference>
<sequence length="292" mass="33401">MITMEKNTVSSAQKPPIVWDFPVGIPDTKFRKWAKIGAGQLMLLLKPGLKDKFFSGHYPKDRYERAALASLVNNLKKSQDVDHLAKLHQQIWAKTSGFSAYESTEELLMEVEPYLMKSFDKLLDKSAFKTLVEIGCGTGKFLNYFSEKFPMIDKFIGIDISAGQIELNKAKYEHNPRLEFHAGDAIEWLKKNSSTNTVYVTYGGVLEYFNEDQVNNMLDSMTQHAPAGLVVFEPIADGFDPKKEKHSKVDGYEFNFSHPYPHFARQAGMEIQYEKVFYTDNAWWIILSAVKK</sequence>
<keyword evidence="2" id="KW-0808">Transferase</keyword>
<evidence type="ECO:0000313" key="3">
    <source>
        <dbReference type="Proteomes" id="UP000199663"/>
    </source>
</evidence>
<dbReference type="GO" id="GO:0008168">
    <property type="term" value="F:methyltransferase activity"/>
    <property type="evidence" value="ECO:0007669"/>
    <property type="project" value="UniProtKB-KW"/>
</dbReference>
<dbReference type="Pfam" id="PF13649">
    <property type="entry name" value="Methyltransf_25"/>
    <property type="match status" value="1"/>
</dbReference>
<keyword evidence="3" id="KW-1185">Reference proteome</keyword>
<gene>
    <name evidence="2" type="ORF">SAMN05444412_102305</name>
</gene>
<name>A0A1H3M1L9_9BACT</name>
<dbReference type="InterPro" id="IPR041698">
    <property type="entry name" value="Methyltransf_25"/>
</dbReference>
<comment type="caution">
    <text evidence="2">The sequence shown here is derived from an EMBL/GenBank/DDBJ whole genome shotgun (WGS) entry which is preliminary data.</text>
</comment>
<dbReference type="InterPro" id="IPR029063">
    <property type="entry name" value="SAM-dependent_MTases_sf"/>
</dbReference>
<dbReference type="RefSeq" id="WP_022582269.1">
    <property type="nucleotide sequence ID" value="NZ_FNQC01000002.1"/>
</dbReference>
<dbReference type="EMBL" id="FNQC01000002">
    <property type="protein sequence ID" value="SDY70463.1"/>
    <property type="molecule type" value="Genomic_DNA"/>
</dbReference>
<evidence type="ECO:0000313" key="2">
    <source>
        <dbReference type="EMBL" id="SDY70463.1"/>
    </source>
</evidence>
<evidence type="ECO:0000259" key="1">
    <source>
        <dbReference type="Pfam" id="PF13649"/>
    </source>
</evidence>
<proteinExistence type="predicted"/>
<dbReference type="CDD" id="cd02440">
    <property type="entry name" value="AdoMet_MTases"/>
    <property type="match status" value="1"/>
</dbReference>
<dbReference type="SUPFAM" id="SSF53335">
    <property type="entry name" value="S-adenosyl-L-methionine-dependent methyltransferases"/>
    <property type="match status" value="1"/>
</dbReference>
<dbReference type="Gene3D" id="3.40.50.150">
    <property type="entry name" value="Vaccinia Virus protein VP39"/>
    <property type="match status" value="1"/>
</dbReference>
<accession>A0A1H3M1L9</accession>
<reference evidence="2 3" key="1">
    <citation type="submission" date="2016-10" db="EMBL/GenBank/DDBJ databases">
        <authorList>
            <person name="Varghese N."/>
            <person name="Submissions S."/>
        </authorList>
    </citation>
    <scope>NUCLEOTIDE SEQUENCE [LARGE SCALE GENOMIC DNA]</scope>
    <source>
        <strain evidence="2 3">DSM 17997</strain>
    </source>
</reference>
<organism evidence="2 3">
    <name type="scientific">Rhodonellum ikkaensis</name>
    <dbReference type="NCBI Taxonomy" id="336829"/>
    <lineage>
        <taxon>Bacteria</taxon>
        <taxon>Pseudomonadati</taxon>
        <taxon>Bacteroidota</taxon>
        <taxon>Cytophagia</taxon>
        <taxon>Cytophagales</taxon>
        <taxon>Cytophagaceae</taxon>
        <taxon>Rhodonellum</taxon>
    </lineage>
</organism>
<protein>
    <submittedName>
        <fullName evidence="2">Methyltransferase domain-containing protein</fullName>
    </submittedName>
</protein>
<feature type="domain" description="Methyltransferase" evidence="1">
    <location>
        <begin position="132"/>
        <end position="224"/>
    </location>
</feature>